<organism evidence="5 6">
    <name type="scientific">Popillia japonica</name>
    <name type="common">Japanese beetle</name>
    <dbReference type="NCBI Taxonomy" id="7064"/>
    <lineage>
        <taxon>Eukaryota</taxon>
        <taxon>Metazoa</taxon>
        <taxon>Ecdysozoa</taxon>
        <taxon>Arthropoda</taxon>
        <taxon>Hexapoda</taxon>
        <taxon>Insecta</taxon>
        <taxon>Pterygota</taxon>
        <taxon>Neoptera</taxon>
        <taxon>Endopterygota</taxon>
        <taxon>Coleoptera</taxon>
        <taxon>Polyphaga</taxon>
        <taxon>Scarabaeiformia</taxon>
        <taxon>Scarabaeidae</taxon>
        <taxon>Rutelinae</taxon>
        <taxon>Popillia</taxon>
    </lineage>
</organism>
<dbReference type="AlphaFoldDB" id="A0AAW1N8G7"/>
<evidence type="ECO:0000256" key="1">
    <source>
        <dbReference type="ARBA" id="ARBA00004123"/>
    </source>
</evidence>
<comment type="caution">
    <text evidence="5">The sequence shown here is derived from an EMBL/GenBank/DDBJ whole genome shotgun (WGS) entry which is preliminary data.</text>
</comment>
<dbReference type="PANTHER" id="PTHR23424:SF23">
    <property type="entry name" value="PROTEIN SAAL1"/>
    <property type="match status" value="1"/>
</dbReference>
<dbReference type="Proteomes" id="UP001458880">
    <property type="component" value="Unassembled WGS sequence"/>
</dbReference>
<sequence>MAKKPHTDLDAKRKMEDQILSVLTIKCEPTPSNEPNKGKTHSSNISSQDIDKETIDKLRGDAIGDTMYRGFMLPLGYDGGKGCLRVLISVEWNKSLEEDLCYLWDMTVEKDVCEYLYQLSFPSMATAIILKHTEPRLIEIIIGILGNICSNNEVDPDITDVEISIVLNAMETLSKITTDFKIDTELLDVNVLESLLIGYRYLTNKKDGTNEKTGFVNVLESLLIGYRYLTNKKDGTNEKTGFDDEVLEDTLKLVNLFVQTLLNLALYVNELSNSEVRKDFLEKSQDISVECREIIKNSTKAIISSTDFYFESFTIIFPIFNVKYDRDMFVNLLEIISIIIKSNETKISPIIELVRYFVSKTDVKEIVTDSEGVKCDVEEVLKIVSEHKSECEFNFKENLNSVIEGLKKNVK</sequence>
<dbReference type="PANTHER" id="PTHR23424">
    <property type="entry name" value="SERUM AMYLOID A"/>
    <property type="match status" value="1"/>
</dbReference>
<gene>
    <name evidence="5" type="ORF">QE152_g1452</name>
</gene>
<feature type="region of interest" description="Disordered" evidence="4">
    <location>
        <begin position="26"/>
        <end position="47"/>
    </location>
</feature>
<evidence type="ECO:0000313" key="5">
    <source>
        <dbReference type="EMBL" id="KAK9753844.1"/>
    </source>
</evidence>
<evidence type="ECO:0000256" key="3">
    <source>
        <dbReference type="ARBA" id="ARBA00038401"/>
    </source>
</evidence>
<comment type="similarity">
    <text evidence="3">Belongs to the SAAL1 family.</text>
</comment>
<evidence type="ECO:0000256" key="4">
    <source>
        <dbReference type="SAM" id="MobiDB-lite"/>
    </source>
</evidence>
<accession>A0AAW1N8G7</accession>
<dbReference type="InterPro" id="IPR016024">
    <property type="entry name" value="ARM-type_fold"/>
</dbReference>
<keyword evidence="2" id="KW-0539">Nucleus</keyword>
<dbReference type="EMBL" id="JASPKY010000009">
    <property type="protein sequence ID" value="KAK9753844.1"/>
    <property type="molecule type" value="Genomic_DNA"/>
</dbReference>
<reference evidence="5 6" key="1">
    <citation type="journal article" date="2024" name="BMC Genomics">
        <title>De novo assembly and annotation of Popillia japonica's genome with initial clues to its potential as an invasive pest.</title>
        <authorList>
            <person name="Cucini C."/>
            <person name="Boschi S."/>
            <person name="Funari R."/>
            <person name="Cardaioli E."/>
            <person name="Iannotti N."/>
            <person name="Marturano G."/>
            <person name="Paoli F."/>
            <person name="Bruttini M."/>
            <person name="Carapelli A."/>
            <person name="Frati F."/>
            <person name="Nardi F."/>
        </authorList>
    </citation>
    <scope>NUCLEOTIDE SEQUENCE [LARGE SCALE GENOMIC DNA]</scope>
    <source>
        <strain evidence="5">DMR45628</strain>
    </source>
</reference>
<dbReference type="GO" id="GO:0005654">
    <property type="term" value="C:nucleoplasm"/>
    <property type="evidence" value="ECO:0007669"/>
    <property type="project" value="TreeGrafter"/>
</dbReference>
<dbReference type="InterPro" id="IPR052464">
    <property type="entry name" value="Synovial_Prolif_Regulator"/>
</dbReference>
<keyword evidence="6" id="KW-1185">Reference proteome</keyword>
<comment type="subcellular location">
    <subcellularLocation>
        <location evidence="1">Nucleus</location>
    </subcellularLocation>
</comment>
<protein>
    <submittedName>
        <fullName evidence="5">Uncharacterized protein</fullName>
    </submittedName>
</protein>
<dbReference type="SUPFAM" id="SSF48371">
    <property type="entry name" value="ARM repeat"/>
    <property type="match status" value="1"/>
</dbReference>
<name>A0AAW1N8G7_POPJA</name>
<proteinExistence type="inferred from homology"/>
<evidence type="ECO:0000313" key="6">
    <source>
        <dbReference type="Proteomes" id="UP001458880"/>
    </source>
</evidence>
<evidence type="ECO:0000256" key="2">
    <source>
        <dbReference type="ARBA" id="ARBA00023242"/>
    </source>
</evidence>
<feature type="compositionally biased region" description="Polar residues" evidence="4">
    <location>
        <begin position="30"/>
        <end position="47"/>
    </location>
</feature>